<organism evidence="1 2">
    <name type="scientific">Bugula neritina</name>
    <name type="common">Brown bryozoan</name>
    <name type="synonym">Sertularia neritina</name>
    <dbReference type="NCBI Taxonomy" id="10212"/>
    <lineage>
        <taxon>Eukaryota</taxon>
        <taxon>Metazoa</taxon>
        <taxon>Spiralia</taxon>
        <taxon>Lophotrochozoa</taxon>
        <taxon>Bryozoa</taxon>
        <taxon>Gymnolaemata</taxon>
        <taxon>Cheilostomatida</taxon>
        <taxon>Flustrina</taxon>
        <taxon>Buguloidea</taxon>
        <taxon>Bugulidae</taxon>
        <taxon>Bugula</taxon>
    </lineage>
</organism>
<evidence type="ECO:0000313" key="1">
    <source>
        <dbReference type="EMBL" id="KAF6029521.1"/>
    </source>
</evidence>
<dbReference type="Gene3D" id="2.30.29.30">
    <property type="entry name" value="Pleckstrin-homology domain (PH domain)/Phosphotyrosine-binding domain (PTB)"/>
    <property type="match status" value="1"/>
</dbReference>
<proteinExistence type="predicted"/>
<name>A0A7J7JUZ1_BUGNE</name>
<accession>A0A7J7JUZ1</accession>
<sequence>MVSSVFSSTNGWKSRQQKEKKCSLLVQLVLQQQARDIYVSLVKRYISSYLCKANKVKVKISPYALTVRDRSLQRNKLEKIPLSWITEAHSDTSCQLLCYFISETRNQHFRVLAFLCKSPEDSYSLVNNFYQNRTSIFNWNCSTQNLGFNAKKNQISNSFLTCENQAANSQTIFSAYYDNGVVRHSKEGSPFSHDNTYLTDEVHPRNVVFERNGSTTNKPRAFSKGDQVSTRTKIIREPRVTNKFLDNRSADWSKISARQVMRSSRPAGGRHAFSPKNSNSSRHIEEEFIFLPKENKMIPTRMGNNYSRVNVGDKTKPLNALSMIKAGYFNQGNRRRKGAYGSIQEYEEA</sequence>
<dbReference type="EMBL" id="VXIV02001811">
    <property type="protein sequence ID" value="KAF6029521.1"/>
    <property type="molecule type" value="Genomic_DNA"/>
</dbReference>
<comment type="caution">
    <text evidence="1">The sequence shown here is derived from an EMBL/GenBank/DDBJ whole genome shotgun (WGS) entry which is preliminary data.</text>
</comment>
<dbReference type="Proteomes" id="UP000593567">
    <property type="component" value="Unassembled WGS sequence"/>
</dbReference>
<gene>
    <name evidence="1" type="ORF">EB796_012208</name>
</gene>
<reference evidence="1" key="1">
    <citation type="submission" date="2020-06" db="EMBL/GenBank/DDBJ databases">
        <title>Draft genome of Bugula neritina, a colonial animal packing powerful symbionts and potential medicines.</title>
        <authorList>
            <person name="Rayko M."/>
        </authorList>
    </citation>
    <scope>NUCLEOTIDE SEQUENCE [LARGE SCALE GENOMIC DNA]</scope>
    <source>
        <strain evidence="1">Kwan_BN1</strain>
    </source>
</reference>
<keyword evidence="2" id="KW-1185">Reference proteome</keyword>
<dbReference type="AlphaFoldDB" id="A0A7J7JUZ1"/>
<dbReference type="InterPro" id="IPR011993">
    <property type="entry name" value="PH-like_dom_sf"/>
</dbReference>
<protein>
    <submittedName>
        <fullName evidence="1">Uncharacterized protein</fullName>
    </submittedName>
</protein>
<evidence type="ECO:0000313" key="2">
    <source>
        <dbReference type="Proteomes" id="UP000593567"/>
    </source>
</evidence>